<evidence type="ECO:0000313" key="1">
    <source>
        <dbReference type="EnsemblProtists" id="EOD20784"/>
    </source>
</evidence>
<dbReference type="PaxDb" id="2903-EOD20784"/>
<name>A0A0D3JB99_EMIH1</name>
<dbReference type="KEGG" id="ehx:EMIHUDRAFT_123882"/>
<protein>
    <recommendedName>
        <fullName evidence="3">Thioredoxin-like fold domain-containing protein</fullName>
    </recommendedName>
</protein>
<dbReference type="RefSeq" id="XP_005773213.1">
    <property type="nucleotide sequence ID" value="XM_005773156.1"/>
</dbReference>
<accession>A0A0D3JB99</accession>
<proteinExistence type="predicted"/>
<dbReference type="Proteomes" id="UP000013827">
    <property type="component" value="Unassembled WGS sequence"/>
</dbReference>
<dbReference type="HOGENOM" id="CLU_2216848_0_0_1"/>
<keyword evidence="2" id="KW-1185">Reference proteome</keyword>
<sequence length="107" mass="11866">MVKWQIHLDLQCPHSKRVFDQLDDLKAAFGDEYEISVVLTALPFHHNAFYAMQGAYAVESLAGAAARDMFIKEAFAQQGTFENSPTAAMPRSKVLELFAGIAEQACK</sequence>
<organism evidence="1 2">
    <name type="scientific">Emiliania huxleyi (strain CCMP1516)</name>
    <dbReference type="NCBI Taxonomy" id="280463"/>
    <lineage>
        <taxon>Eukaryota</taxon>
        <taxon>Haptista</taxon>
        <taxon>Haptophyta</taxon>
        <taxon>Prymnesiophyceae</taxon>
        <taxon>Isochrysidales</taxon>
        <taxon>Noelaerhabdaceae</taxon>
        <taxon>Emiliania</taxon>
    </lineage>
</organism>
<dbReference type="PANTHER" id="PTHR33875:SF2">
    <property type="entry name" value="ACR183CP"/>
    <property type="match status" value="1"/>
</dbReference>
<reference evidence="2" key="1">
    <citation type="journal article" date="2013" name="Nature">
        <title>Pan genome of the phytoplankton Emiliania underpins its global distribution.</title>
        <authorList>
            <person name="Read B.A."/>
            <person name="Kegel J."/>
            <person name="Klute M.J."/>
            <person name="Kuo A."/>
            <person name="Lefebvre S.C."/>
            <person name="Maumus F."/>
            <person name="Mayer C."/>
            <person name="Miller J."/>
            <person name="Monier A."/>
            <person name="Salamov A."/>
            <person name="Young J."/>
            <person name="Aguilar M."/>
            <person name="Claverie J.M."/>
            <person name="Frickenhaus S."/>
            <person name="Gonzalez K."/>
            <person name="Herman E.K."/>
            <person name="Lin Y.C."/>
            <person name="Napier J."/>
            <person name="Ogata H."/>
            <person name="Sarno A.F."/>
            <person name="Shmutz J."/>
            <person name="Schroeder D."/>
            <person name="de Vargas C."/>
            <person name="Verret F."/>
            <person name="von Dassow P."/>
            <person name="Valentin K."/>
            <person name="Van de Peer Y."/>
            <person name="Wheeler G."/>
            <person name="Dacks J.B."/>
            <person name="Delwiche C.F."/>
            <person name="Dyhrman S.T."/>
            <person name="Glockner G."/>
            <person name="John U."/>
            <person name="Richards T."/>
            <person name="Worden A.Z."/>
            <person name="Zhang X."/>
            <person name="Grigoriev I.V."/>
            <person name="Allen A.E."/>
            <person name="Bidle K."/>
            <person name="Borodovsky M."/>
            <person name="Bowler C."/>
            <person name="Brownlee C."/>
            <person name="Cock J.M."/>
            <person name="Elias M."/>
            <person name="Gladyshev V.N."/>
            <person name="Groth M."/>
            <person name="Guda C."/>
            <person name="Hadaegh A."/>
            <person name="Iglesias-Rodriguez M.D."/>
            <person name="Jenkins J."/>
            <person name="Jones B.M."/>
            <person name="Lawson T."/>
            <person name="Leese F."/>
            <person name="Lindquist E."/>
            <person name="Lobanov A."/>
            <person name="Lomsadze A."/>
            <person name="Malik S.B."/>
            <person name="Marsh M.E."/>
            <person name="Mackinder L."/>
            <person name="Mock T."/>
            <person name="Mueller-Roeber B."/>
            <person name="Pagarete A."/>
            <person name="Parker M."/>
            <person name="Probert I."/>
            <person name="Quesneville H."/>
            <person name="Raines C."/>
            <person name="Rensing S.A."/>
            <person name="Riano-Pachon D.M."/>
            <person name="Richier S."/>
            <person name="Rokitta S."/>
            <person name="Shiraiwa Y."/>
            <person name="Soanes D.M."/>
            <person name="van der Giezen M."/>
            <person name="Wahlund T.M."/>
            <person name="Williams B."/>
            <person name="Wilson W."/>
            <person name="Wolfe G."/>
            <person name="Wurch L.L."/>
        </authorList>
    </citation>
    <scope>NUCLEOTIDE SEQUENCE</scope>
</reference>
<dbReference type="AlphaFoldDB" id="A0A0D3JB99"/>
<dbReference type="PANTHER" id="PTHR33875">
    <property type="entry name" value="OS09G0542200 PROTEIN"/>
    <property type="match status" value="1"/>
</dbReference>
<evidence type="ECO:0000313" key="2">
    <source>
        <dbReference type="Proteomes" id="UP000013827"/>
    </source>
</evidence>
<dbReference type="GeneID" id="17266331"/>
<evidence type="ECO:0008006" key="3">
    <source>
        <dbReference type="Google" id="ProtNLM"/>
    </source>
</evidence>
<dbReference type="SUPFAM" id="SSF52833">
    <property type="entry name" value="Thioredoxin-like"/>
    <property type="match status" value="1"/>
</dbReference>
<dbReference type="EnsemblProtists" id="EOD20784">
    <property type="protein sequence ID" value="EOD20784"/>
    <property type="gene ID" value="EMIHUDRAFT_123882"/>
</dbReference>
<reference evidence="1" key="2">
    <citation type="submission" date="2024-10" db="UniProtKB">
        <authorList>
            <consortium name="EnsemblProtists"/>
        </authorList>
    </citation>
    <scope>IDENTIFICATION</scope>
</reference>
<dbReference type="InterPro" id="IPR036249">
    <property type="entry name" value="Thioredoxin-like_sf"/>
</dbReference>
<dbReference type="Gene3D" id="3.40.30.10">
    <property type="entry name" value="Glutaredoxin"/>
    <property type="match status" value="1"/>
</dbReference>